<dbReference type="InterPro" id="IPR006260">
    <property type="entry name" value="TonB/TolA_C"/>
</dbReference>
<organism evidence="13 14">
    <name type="scientific">Spongiibacter thalassae</name>
    <dbReference type="NCBI Taxonomy" id="2721624"/>
    <lineage>
        <taxon>Bacteria</taxon>
        <taxon>Pseudomonadati</taxon>
        <taxon>Pseudomonadota</taxon>
        <taxon>Gammaproteobacteria</taxon>
        <taxon>Cellvibrionales</taxon>
        <taxon>Spongiibacteraceae</taxon>
        <taxon>Spongiibacter</taxon>
    </lineage>
</organism>
<keyword evidence="7" id="KW-0653">Protein transport</keyword>
<evidence type="ECO:0000256" key="2">
    <source>
        <dbReference type="ARBA" id="ARBA00006555"/>
    </source>
</evidence>
<evidence type="ECO:0000256" key="11">
    <source>
        <dbReference type="SAM" id="Phobius"/>
    </source>
</evidence>
<evidence type="ECO:0000313" key="13">
    <source>
        <dbReference type="EMBL" id="NKI18480.1"/>
    </source>
</evidence>
<proteinExistence type="inferred from homology"/>
<dbReference type="PANTHER" id="PTHR33446">
    <property type="entry name" value="PROTEIN TONB-RELATED"/>
    <property type="match status" value="1"/>
</dbReference>
<dbReference type="EMBL" id="JAAWWK010000005">
    <property type="protein sequence ID" value="NKI18480.1"/>
    <property type="molecule type" value="Genomic_DNA"/>
</dbReference>
<accession>A0ABX1GHS8</accession>
<evidence type="ECO:0000256" key="9">
    <source>
        <dbReference type="ARBA" id="ARBA00023136"/>
    </source>
</evidence>
<keyword evidence="6 11" id="KW-0812">Transmembrane</keyword>
<evidence type="ECO:0000256" key="7">
    <source>
        <dbReference type="ARBA" id="ARBA00022927"/>
    </source>
</evidence>
<evidence type="ECO:0000256" key="8">
    <source>
        <dbReference type="ARBA" id="ARBA00022989"/>
    </source>
</evidence>
<evidence type="ECO:0000256" key="1">
    <source>
        <dbReference type="ARBA" id="ARBA00004383"/>
    </source>
</evidence>
<dbReference type="InterPro" id="IPR051045">
    <property type="entry name" value="TonB-dependent_transducer"/>
</dbReference>
<comment type="similarity">
    <text evidence="2">Belongs to the TonB family.</text>
</comment>
<gene>
    <name evidence="13" type="ORF">HCU74_13775</name>
</gene>
<dbReference type="Proteomes" id="UP000765845">
    <property type="component" value="Unassembled WGS sequence"/>
</dbReference>
<dbReference type="SUPFAM" id="SSF74653">
    <property type="entry name" value="TolA/TonB C-terminal domain"/>
    <property type="match status" value="1"/>
</dbReference>
<dbReference type="Pfam" id="PF03544">
    <property type="entry name" value="TonB_C"/>
    <property type="match status" value="1"/>
</dbReference>
<evidence type="ECO:0000313" key="14">
    <source>
        <dbReference type="Proteomes" id="UP000765845"/>
    </source>
</evidence>
<keyword evidence="3" id="KW-0813">Transport</keyword>
<feature type="region of interest" description="Disordered" evidence="10">
    <location>
        <begin position="92"/>
        <end position="117"/>
    </location>
</feature>
<evidence type="ECO:0000259" key="12">
    <source>
        <dbReference type="PROSITE" id="PS52015"/>
    </source>
</evidence>
<dbReference type="InterPro" id="IPR037682">
    <property type="entry name" value="TonB_C"/>
</dbReference>
<keyword evidence="4" id="KW-1003">Cell membrane</keyword>
<reference evidence="13 14" key="1">
    <citation type="submission" date="2020-04" db="EMBL/GenBank/DDBJ databases">
        <authorList>
            <person name="Yoon J."/>
        </authorList>
    </citation>
    <scope>NUCLEOTIDE SEQUENCE [LARGE SCALE GENOMIC DNA]</scope>
    <source>
        <strain evidence="13 14">KMU-166</strain>
    </source>
</reference>
<keyword evidence="5" id="KW-0997">Cell inner membrane</keyword>
<evidence type="ECO:0000256" key="6">
    <source>
        <dbReference type="ARBA" id="ARBA00022692"/>
    </source>
</evidence>
<sequence length="307" mass="34205">MTGRQGAVVPQYANGDIAALHSGLQPSPERLGFIICFATALHLAMILGVSFDMDDIRPRLPSLEVTLAQYQSKSPPDKADYIAQYDQAGSGTLDDKAELSSRRESAYHHNTAPTEEVLKQARRQELRDSKTLLHSNADASRALNVSTARDKRQVERHQGDDDTSELSDNIAALEAQLDRLNQSYANMPRPKFITSVATRGSPDALYLDRWESHIEEIGNRYYPDEARRTGIEGELRLLLMLFPDGRIDEVRIMSSSGNPLLDQAAHRIVRLAAPFEAIPAEVLDGKNRLGIVRTWRFERDALRASGS</sequence>
<evidence type="ECO:0000256" key="5">
    <source>
        <dbReference type="ARBA" id="ARBA00022519"/>
    </source>
</evidence>
<name>A0ABX1GHS8_9GAMM</name>
<feature type="transmembrane region" description="Helical" evidence="11">
    <location>
        <begin position="31"/>
        <end position="51"/>
    </location>
</feature>
<dbReference type="RefSeq" id="WP_168451016.1">
    <property type="nucleotide sequence ID" value="NZ_JAAWWK010000005.1"/>
</dbReference>
<evidence type="ECO:0000256" key="4">
    <source>
        <dbReference type="ARBA" id="ARBA00022475"/>
    </source>
</evidence>
<dbReference type="Gene3D" id="3.30.1150.10">
    <property type="match status" value="1"/>
</dbReference>
<feature type="region of interest" description="Disordered" evidence="10">
    <location>
        <begin position="129"/>
        <end position="166"/>
    </location>
</feature>
<feature type="compositionally biased region" description="Basic and acidic residues" evidence="10">
    <location>
        <begin position="93"/>
        <end position="107"/>
    </location>
</feature>
<evidence type="ECO:0000256" key="10">
    <source>
        <dbReference type="SAM" id="MobiDB-lite"/>
    </source>
</evidence>
<keyword evidence="14" id="KW-1185">Reference proteome</keyword>
<feature type="compositionally biased region" description="Polar residues" evidence="10">
    <location>
        <begin position="132"/>
        <end position="147"/>
    </location>
</feature>
<feature type="compositionally biased region" description="Basic and acidic residues" evidence="10">
    <location>
        <begin position="148"/>
        <end position="160"/>
    </location>
</feature>
<keyword evidence="9 11" id="KW-0472">Membrane</keyword>
<keyword evidence="8 11" id="KW-1133">Transmembrane helix</keyword>
<comment type="subcellular location">
    <subcellularLocation>
        <location evidence="1">Cell inner membrane</location>
        <topology evidence="1">Single-pass membrane protein</topology>
        <orientation evidence="1">Periplasmic side</orientation>
    </subcellularLocation>
</comment>
<dbReference type="PANTHER" id="PTHR33446:SF11">
    <property type="entry name" value="TONB3"/>
    <property type="match status" value="1"/>
</dbReference>
<comment type="caution">
    <text evidence="13">The sequence shown here is derived from an EMBL/GenBank/DDBJ whole genome shotgun (WGS) entry which is preliminary data.</text>
</comment>
<evidence type="ECO:0000256" key="3">
    <source>
        <dbReference type="ARBA" id="ARBA00022448"/>
    </source>
</evidence>
<dbReference type="PROSITE" id="PS52015">
    <property type="entry name" value="TONB_CTD"/>
    <property type="match status" value="1"/>
</dbReference>
<feature type="domain" description="TonB C-terminal" evidence="12">
    <location>
        <begin position="207"/>
        <end position="304"/>
    </location>
</feature>
<protein>
    <submittedName>
        <fullName evidence="13">Energy transducer TonB</fullName>
    </submittedName>
</protein>
<dbReference type="NCBIfam" id="TIGR01352">
    <property type="entry name" value="tonB_Cterm"/>
    <property type="match status" value="1"/>
</dbReference>